<dbReference type="eggNOG" id="ENOG502S0ES">
    <property type="taxonomic scope" value="Eukaryota"/>
</dbReference>
<evidence type="ECO:0000259" key="2">
    <source>
        <dbReference type="Pfam" id="PF11001"/>
    </source>
</evidence>
<evidence type="ECO:0000313" key="4">
    <source>
        <dbReference type="EMBL" id="CCE78934.1"/>
    </source>
</evidence>
<name>G8YS11_PICSO</name>
<accession>G8YS11</accession>
<dbReference type="InterPro" id="IPR021264">
    <property type="entry name" value="AFUB_079030/YDR124W-like"/>
</dbReference>
<dbReference type="Proteomes" id="UP000005222">
    <property type="component" value="Chromosome C"/>
</dbReference>
<feature type="region of interest" description="Disordered" evidence="1">
    <location>
        <begin position="285"/>
        <end position="318"/>
    </location>
</feature>
<proteinExistence type="predicted"/>
<dbReference type="Pfam" id="PF11001">
    <property type="entry name" value="AFUB_07903_YDR124W_hel"/>
    <property type="match status" value="1"/>
</dbReference>
<organism evidence="3 5">
    <name type="scientific">Pichia sorbitophila (strain ATCC MYA-4447 / BCRC 22081 / CBS 7064 / NBRC 10061 / NRRL Y-12695)</name>
    <name type="common">Hybrid yeast</name>
    <dbReference type="NCBI Taxonomy" id="559304"/>
    <lineage>
        <taxon>Eukaryota</taxon>
        <taxon>Fungi</taxon>
        <taxon>Dikarya</taxon>
        <taxon>Ascomycota</taxon>
        <taxon>Saccharomycotina</taxon>
        <taxon>Pichiomycetes</taxon>
        <taxon>Debaryomycetaceae</taxon>
        <taxon>Millerozyma</taxon>
    </lineage>
</organism>
<dbReference type="Proteomes" id="UP000005222">
    <property type="component" value="Chromosome D"/>
</dbReference>
<protein>
    <submittedName>
        <fullName evidence="3">Piso0_000969 protein</fullName>
    </submittedName>
</protein>
<evidence type="ECO:0000313" key="3">
    <source>
        <dbReference type="EMBL" id="CCE78348.1"/>
    </source>
</evidence>
<feature type="domain" description="Subtelomeric hrmA-associated cluster protein AFUB-079030/YDR124W-like helical bundle" evidence="2">
    <location>
        <begin position="91"/>
        <end position="202"/>
    </location>
</feature>
<feature type="compositionally biased region" description="Acidic residues" evidence="1">
    <location>
        <begin position="305"/>
        <end position="315"/>
    </location>
</feature>
<dbReference type="PANTHER" id="PTHR36102:SF1">
    <property type="entry name" value="YDR124W-LIKE HELICAL BUNDLE DOMAIN-CONTAINING PROTEIN"/>
    <property type="match status" value="1"/>
</dbReference>
<sequence length="417" mass="47138">MPIKESTVRTICLVVDTLERLHADKEITFILATKELQKENKVHVYSSPDFNDKKLESLRSLIENGISKGDNMCVIKPALKHSYMLRLNKRSTQQLLDQYYNLMSALSQAVCKSIAKEWIKVAEPKKQALYPYKFYNSSKPPWWPAKVNHIEPDHLDKDSRINVLINILRNPSFDLEALKLRTSILEFRYPVTFRLLHEVYYLAAYDRLFYGHGRENELQAGLLAKLSEGEKEKISSGEVGIMVSDIRGASAIIKQRGLVMVSQIKESWLNDAVYVLNQSPVSSDKAAVVKPEPDVRDEPEGKDDTDTDSDVESDTEQGSLLFSAQEALRRKRSNNQLLACDSMGVDCNSASQEPPSAKLKLEDFGESVKMKNSFDYISDIGYDTMSQEIVHQLDSTIGTYTSTPSSDDLYMPSAFEA</sequence>
<reference evidence="3" key="1">
    <citation type="submission" date="2011-10" db="EMBL/GenBank/DDBJ databases">
        <authorList>
            <person name="Genoscope - CEA"/>
        </authorList>
    </citation>
    <scope>NUCLEOTIDE SEQUENCE</scope>
</reference>
<dbReference type="AlphaFoldDB" id="G8YS11"/>
<dbReference type="InterPro" id="IPR047092">
    <property type="entry name" value="AFUB_07903/YDR124W-like_hel"/>
</dbReference>
<evidence type="ECO:0000256" key="1">
    <source>
        <dbReference type="SAM" id="MobiDB-lite"/>
    </source>
</evidence>
<dbReference type="OMA" id="EDNICEI"/>
<keyword evidence="5" id="KW-1185">Reference proteome</keyword>
<dbReference type="EMBL" id="FO082056">
    <property type="protein sequence ID" value="CCE78934.1"/>
    <property type="molecule type" value="Genomic_DNA"/>
</dbReference>
<dbReference type="HOGENOM" id="CLU_659070_0_0_1"/>
<dbReference type="OrthoDB" id="5338458at2759"/>
<gene>
    <name evidence="3" type="primary">Piso0_000969</name>
    <name evidence="3" type="ORF">GNLVRS01_PISO0C08010g</name>
    <name evidence="4" type="ORF">GNLVRS01_PISO0D08077g</name>
</gene>
<dbReference type="STRING" id="559304.G8YS11"/>
<dbReference type="PANTHER" id="PTHR36102">
    <property type="entry name" value="CHROMOSOME 10, WHOLE GENOME SHOTGUN SEQUENCE"/>
    <property type="match status" value="1"/>
</dbReference>
<dbReference type="EMBL" id="FO082057">
    <property type="protein sequence ID" value="CCE78348.1"/>
    <property type="molecule type" value="Genomic_DNA"/>
</dbReference>
<dbReference type="InParanoid" id="G8YS11"/>
<reference evidence="5" key="2">
    <citation type="journal article" date="2012" name="G3 (Bethesda)">
        <title>Pichia sorbitophila, an interspecies yeast hybrid reveals early steps of genome resolution following polyploidization.</title>
        <authorList>
            <person name="Leh Louis V."/>
            <person name="Despons L."/>
            <person name="Friedrich A."/>
            <person name="Martin T."/>
            <person name="Durrens P."/>
            <person name="Casaregola S."/>
            <person name="Neuveglise C."/>
            <person name="Fairhead C."/>
            <person name="Marck C."/>
            <person name="Cruz J.A."/>
            <person name="Straub M.L."/>
            <person name="Kugler V."/>
            <person name="Sacerdot C."/>
            <person name="Uzunov Z."/>
            <person name="Thierry A."/>
            <person name="Weiss S."/>
            <person name="Bleykasten C."/>
            <person name="De Montigny J."/>
            <person name="Jacques N."/>
            <person name="Jung P."/>
            <person name="Lemaire M."/>
            <person name="Mallet S."/>
            <person name="Morel G."/>
            <person name="Richard G.F."/>
            <person name="Sarkar A."/>
            <person name="Savel G."/>
            <person name="Schacherer J."/>
            <person name="Seret M.L."/>
            <person name="Talla E."/>
            <person name="Samson G."/>
            <person name="Jubin C."/>
            <person name="Poulain J."/>
            <person name="Vacherie B."/>
            <person name="Barbe V."/>
            <person name="Pelletier E."/>
            <person name="Sherman D.J."/>
            <person name="Westhof E."/>
            <person name="Weissenbach J."/>
            <person name="Baret P.V."/>
            <person name="Wincker P."/>
            <person name="Gaillardin C."/>
            <person name="Dujon B."/>
            <person name="Souciet J.L."/>
        </authorList>
    </citation>
    <scope>NUCLEOTIDE SEQUENCE [LARGE SCALE GENOMIC DNA]</scope>
    <source>
        <strain evidence="5">ATCC MYA-4447 / BCRC 22081 / CBS 7064 / NBRC 10061 / NRRL Y-12695</strain>
    </source>
</reference>
<evidence type="ECO:0000313" key="5">
    <source>
        <dbReference type="Proteomes" id="UP000005222"/>
    </source>
</evidence>
<feature type="compositionally biased region" description="Basic and acidic residues" evidence="1">
    <location>
        <begin position="291"/>
        <end position="304"/>
    </location>
</feature>